<dbReference type="AlphaFoldDB" id="A0A9X6NJA4"/>
<comment type="caution">
    <text evidence="3">The sequence shown here is derived from an EMBL/GenBank/DDBJ whole genome shotgun (WGS) entry which is preliminary data.</text>
</comment>
<feature type="region of interest" description="Disordered" evidence="1">
    <location>
        <begin position="1"/>
        <end position="83"/>
    </location>
</feature>
<proteinExistence type="predicted"/>
<feature type="compositionally biased region" description="Low complexity" evidence="1">
    <location>
        <begin position="182"/>
        <end position="192"/>
    </location>
</feature>
<feature type="domain" description="C2H2-type" evidence="2">
    <location>
        <begin position="858"/>
        <end position="882"/>
    </location>
</feature>
<feature type="compositionally biased region" description="Polar residues" evidence="1">
    <location>
        <begin position="357"/>
        <end position="366"/>
    </location>
</feature>
<feature type="compositionally biased region" description="Low complexity" evidence="1">
    <location>
        <begin position="701"/>
        <end position="712"/>
    </location>
</feature>
<feature type="compositionally biased region" description="Polar residues" evidence="1">
    <location>
        <begin position="63"/>
        <end position="79"/>
    </location>
</feature>
<feature type="compositionally biased region" description="Low complexity" evidence="1">
    <location>
        <begin position="119"/>
        <end position="145"/>
    </location>
</feature>
<keyword evidence="4" id="KW-1185">Reference proteome</keyword>
<feature type="region of interest" description="Disordered" evidence="1">
    <location>
        <begin position="357"/>
        <end position="395"/>
    </location>
</feature>
<gene>
    <name evidence="3" type="ORF">BV898_16099</name>
</gene>
<name>A0A9X6NJA4_HYPEX</name>
<evidence type="ECO:0000259" key="2">
    <source>
        <dbReference type="SMART" id="SM00355"/>
    </source>
</evidence>
<reference evidence="4" key="1">
    <citation type="submission" date="2017-01" db="EMBL/GenBank/DDBJ databases">
        <title>Comparative genomics of anhydrobiosis in the tardigrade Hypsibius dujardini.</title>
        <authorList>
            <person name="Yoshida Y."/>
            <person name="Koutsovoulos G."/>
            <person name="Laetsch D."/>
            <person name="Stevens L."/>
            <person name="Kumar S."/>
            <person name="Horikawa D."/>
            <person name="Ishino K."/>
            <person name="Komine S."/>
            <person name="Tomita M."/>
            <person name="Blaxter M."/>
            <person name="Arakawa K."/>
        </authorList>
    </citation>
    <scope>NUCLEOTIDE SEQUENCE [LARGE SCALE GENOMIC DNA]</scope>
    <source>
        <strain evidence="4">Z151</strain>
    </source>
</reference>
<feature type="region of interest" description="Disordered" evidence="1">
    <location>
        <begin position="107"/>
        <end position="192"/>
    </location>
</feature>
<accession>A0A9X6NJA4</accession>
<sequence length="900" mass="96112">MSQDQSTCPWNIMQLAPPSGGHGRGGGRKVSRRSSNMTSDPGRQASTSGQAQQRLNSAGVPSYGTTHPYTVPHPNQQHPQMYGTAMPLPYQQQQQWAHQHQHYQTFQGGVAGSGAGYVQHQQPQGSHPQGSQPQGSQPQGSQHSSAGYYQPTMPGSGHPGPSNVSAMDLPRGYAVPGPPQPANAMPTPTAATDNAPHPQYIERTDCLSCLLEVPLAGEPFLTVSAWITYHCTVQMIECVSTNMGNPNLRGIDKTVTSAVEKGLAKVVLVCSFKGCNKEMPDAVRMQTHWKVNHSHVPGTAVSVPGAAVSVPGTAVSVPGTVVSVPGTVVSVLAQPQPVPMQYPGGAGCFDSRRAMQEQFQQAQRNALRQEQQQLHLQQQRQHEHEQQIRTQQRAGQVSGQVYGQVSGQVSGQVLPFGPGAQQQQDLRHGQIAPPPEYAFTSSSPSVLRRVSADGRIGDANLGRSQPVAAPSASPLLQQYHSETSPNSTSRYSPVSPASVILSSGFSNLTASQMAMGIIEGHGSDVMGHGSDVMGHGSDVMGQGSDVLGQGSDVMGEGSDVMGRGMPLPASSSDAVAETVEEAVFPHVSVNPAVPGIASPTVEAEMVAAPSTSTARSAVEPTMEAAVRQASMVAAEVPGAEKERVDMCKPERMCHVVKQEPVEVVINPDNMAANHNPAYVPAALTAPGKATTPKAESDKKVSTAAVTTKTSSSRTELAEKTGQSTTAVQPAVKKHEKKGKTAPPAAPVVLSDSKRKGASPHRFTGFSASGKKPKRDEKKPLTPKKGTALTMPVTDTRPPFMVSTEQEKCAAPDKHDASGLPRFFICKCGEVFERMKLFNAHWERHKLSKEKVPEVQRRLFCPRKNCGYFAYSDTDYGLHCARHVILQRIYRQKLQQENTMT</sequence>
<feature type="compositionally biased region" description="Polar residues" evidence="1">
    <location>
        <begin position="36"/>
        <end position="56"/>
    </location>
</feature>
<dbReference type="InterPro" id="IPR013087">
    <property type="entry name" value="Znf_C2H2_type"/>
</dbReference>
<dbReference type="EMBL" id="MTYJ01000233">
    <property type="protein sequence ID" value="OWA51626.1"/>
    <property type="molecule type" value="Genomic_DNA"/>
</dbReference>
<dbReference type="SMART" id="SM00355">
    <property type="entry name" value="ZnF_C2H2"/>
    <property type="match status" value="3"/>
</dbReference>
<evidence type="ECO:0000313" key="4">
    <source>
        <dbReference type="Proteomes" id="UP000192578"/>
    </source>
</evidence>
<feature type="domain" description="C2H2-type" evidence="2">
    <location>
        <begin position="268"/>
        <end position="293"/>
    </location>
</feature>
<feature type="region of interest" description="Disordered" evidence="1">
    <location>
        <begin position="687"/>
        <end position="797"/>
    </location>
</feature>
<feature type="compositionally biased region" description="Low complexity" evidence="1">
    <location>
        <begin position="368"/>
        <end position="379"/>
    </location>
</feature>
<organism evidence="3 4">
    <name type="scientific">Hypsibius exemplaris</name>
    <name type="common">Freshwater tardigrade</name>
    <dbReference type="NCBI Taxonomy" id="2072580"/>
    <lineage>
        <taxon>Eukaryota</taxon>
        <taxon>Metazoa</taxon>
        <taxon>Ecdysozoa</taxon>
        <taxon>Tardigrada</taxon>
        <taxon>Eutardigrada</taxon>
        <taxon>Parachela</taxon>
        <taxon>Hypsibioidea</taxon>
        <taxon>Hypsibiidae</taxon>
        <taxon>Hypsibius</taxon>
    </lineage>
</organism>
<evidence type="ECO:0000256" key="1">
    <source>
        <dbReference type="SAM" id="MobiDB-lite"/>
    </source>
</evidence>
<evidence type="ECO:0000313" key="3">
    <source>
        <dbReference type="EMBL" id="OWA51626.1"/>
    </source>
</evidence>
<dbReference type="Proteomes" id="UP000192578">
    <property type="component" value="Unassembled WGS sequence"/>
</dbReference>
<feature type="domain" description="C2H2-type" evidence="2">
    <location>
        <begin position="823"/>
        <end position="844"/>
    </location>
</feature>
<protein>
    <recommendedName>
        <fullName evidence="2">C2H2-type domain-containing protein</fullName>
    </recommendedName>
</protein>